<dbReference type="InterPro" id="IPR040603">
    <property type="entry name" value="FAN1_SAP_bact"/>
</dbReference>
<accession>A0A1E5C0Z3</accession>
<dbReference type="GO" id="GO:0036297">
    <property type="term" value="P:interstrand cross-link repair"/>
    <property type="evidence" value="ECO:0007669"/>
    <property type="project" value="InterPro"/>
</dbReference>
<dbReference type="GO" id="GO:0004519">
    <property type="term" value="F:endonuclease activity"/>
    <property type="evidence" value="ECO:0007669"/>
    <property type="project" value="UniProtKB-KW"/>
</dbReference>
<organism evidence="12 13">
    <name type="scientific">Enterovibrio norvegicus FF-454</name>
    <dbReference type="NCBI Taxonomy" id="1185651"/>
    <lineage>
        <taxon>Bacteria</taxon>
        <taxon>Pseudomonadati</taxon>
        <taxon>Pseudomonadota</taxon>
        <taxon>Gammaproteobacteria</taxon>
        <taxon>Vibrionales</taxon>
        <taxon>Vibrionaceae</taxon>
        <taxon>Enterovibrio</taxon>
    </lineage>
</organism>
<gene>
    <name evidence="12" type="ORF">A1OK_04000</name>
</gene>
<dbReference type="RefSeq" id="WP_016961431.1">
    <property type="nucleotide sequence ID" value="NZ_AJWN02000090.1"/>
</dbReference>
<dbReference type="SMART" id="SM00990">
    <property type="entry name" value="VRR_NUC"/>
    <property type="match status" value="1"/>
</dbReference>
<comment type="similarity">
    <text evidence="4">Belongs to the FAN1 family.</text>
</comment>
<name>A0A1E5C0Z3_9GAMM</name>
<evidence type="ECO:0000256" key="4">
    <source>
        <dbReference type="ARBA" id="ARBA00005533"/>
    </source>
</evidence>
<comment type="caution">
    <text evidence="12">The sequence shown here is derived from an EMBL/GenBank/DDBJ whole genome shotgun (WGS) entry which is preliminary data.</text>
</comment>
<evidence type="ECO:0000259" key="11">
    <source>
        <dbReference type="SMART" id="SM00990"/>
    </source>
</evidence>
<evidence type="ECO:0000256" key="7">
    <source>
        <dbReference type="ARBA" id="ARBA00022723"/>
    </source>
</evidence>
<comment type="cofactor">
    <cofactor evidence="3">
        <name>Mg(2+)</name>
        <dbReference type="ChEBI" id="CHEBI:18420"/>
    </cofactor>
</comment>
<dbReference type="Pfam" id="PF21315">
    <property type="entry name" value="FAN1_HTH"/>
    <property type="match status" value="1"/>
</dbReference>
<evidence type="ECO:0000256" key="10">
    <source>
        <dbReference type="ARBA" id="ARBA00023211"/>
    </source>
</evidence>
<evidence type="ECO:0000256" key="3">
    <source>
        <dbReference type="ARBA" id="ARBA00001946"/>
    </source>
</evidence>
<proteinExistence type="inferred from homology"/>
<dbReference type="GO" id="GO:0046872">
    <property type="term" value="F:metal ion binding"/>
    <property type="evidence" value="ECO:0007669"/>
    <property type="project" value="UniProtKB-KW"/>
</dbReference>
<dbReference type="Proteomes" id="UP000095039">
    <property type="component" value="Unassembled WGS sequence"/>
</dbReference>
<dbReference type="InterPro" id="IPR049125">
    <property type="entry name" value="FAN1-like_WH"/>
</dbReference>
<dbReference type="EMBL" id="AJWN02000090">
    <property type="protein sequence ID" value="OEE59183.1"/>
    <property type="molecule type" value="Genomic_DNA"/>
</dbReference>
<keyword evidence="13" id="KW-1185">Reference proteome</keyword>
<keyword evidence="9" id="KW-0460">Magnesium</keyword>
<evidence type="ECO:0000256" key="8">
    <source>
        <dbReference type="ARBA" id="ARBA00022801"/>
    </source>
</evidence>
<comment type="catalytic activity">
    <reaction evidence="1">
        <text>Hydrolytically removes 5'-nucleotides successively from the 3'-hydroxy termini of 3'-hydroxy-terminated oligonucleotides.</text>
        <dbReference type="EC" id="3.1.4.1"/>
    </reaction>
</comment>
<keyword evidence="6" id="KW-0540">Nuclease</keyword>
<dbReference type="GO" id="GO:0004528">
    <property type="term" value="F:phosphodiesterase I activity"/>
    <property type="evidence" value="ECO:0007669"/>
    <property type="project" value="UniProtKB-EC"/>
</dbReference>
<dbReference type="Pfam" id="PF18081">
    <property type="entry name" value="FANC_SAP"/>
    <property type="match status" value="1"/>
</dbReference>
<evidence type="ECO:0000256" key="6">
    <source>
        <dbReference type="ARBA" id="ARBA00022722"/>
    </source>
</evidence>
<dbReference type="PANTHER" id="PTHR15749:SF4">
    <property type="entry name" value="FANCONI-ASSOCIATED NUCLEASE 1"/>
    <property type="match status" value="1"/>
</dbReference>
<keyword evidence="8" id="KW-0378">Hydrolase</keyword>
<keyword evidence="12" id="KW-0255">Endonuclease</keyword>
<dbReference type="Gene3D" id="3.40.1350.10">
    <property type="match status" value="1"/>
</dbReference>
<evidence type="ECO:0000256" key="1">
    <source>
        <dbReference type="ARBA" id="ARBA00000983"/>
    </source>
</evidence>
<evidence type="ECO:0000256" key="9">
    <source>
        <dbReference type="ARBA" id="ARBA00022842"/>
    </source>
</evidence>
<dbReference type="AlphaFoldDB" id="A0A1E5C0Z3"/>
<protein>
    <recommendedName>
        <fullName evidence="5">phosphodiesterase I</fullName>
        <ecNumber evidence="5">3.1.4.1</ecNumber>
    </recommendedName>
</protein>
<dbReference type="GO" id="GO:0003676">
    <property type="term" value="F:nucleic acid binding"/>
    <property type="evidence" value="ECO:0007669"/>
    <property type="project" value="InterPro"/>
</dbReference>
<feature type="domain" description="VRR-NUC" evidence="11">
    <location>
        <begin position="438"/>
        <end position="546"/>
    </location>
</feature>
<sequence length="548" mass="62699">MHRQYAAQPVLSPRYYLDNFLSIIDVVSTRYGDLLTQTEQRWLFTFSSLPLDAKLLTVRLLSRKGCWFRRDKLHYEEIDDIDSAIHDLAKHGVITVTRTPPFVIAADLMTKPELLEHFSAHSLKASAKKSELVATILGLLTEDDNIPPLNTDCLCMSHDVLPIFLLLYFGNSRQDLSQFVLSDLGIYRFESVPLLYADRLFNSRDQVEDWLFLSTLNDDYWQYSEKKDIHSALALINSLPKKPSWPPLAQKWDRLANRLARDAERTGDFSTATFLFTQSGLPPARERLARMAIKQEDCHSASQAVASMLEHPINEDEKDVADRLARQLAKKVSPLSLPFHIQPLATRQYAIETLSLTLEGRVERLAANEFESQGWKVWFCENAVLNALFGLVFWDIIFAPIKGAFLNPFQRSPRDMYSPEFANQRKTLIDERITDFTNGSYSVLDIYDEKEGIANEWVHWGMVDRSLVEAACSTLACDQIIACLNRMLFDTKSNRSGHPDLFMVKDGCCQFVEIKGPGDKLQPHQIRWLNFLNAHDITSKVLYIEPST</sequence>
<comment type="cofactor">
    <cofactor evidence="2">
        <name>Mn(2+)</name>
        <dbReference type="ChEBI" id="CHEBI:29035"/>
    </cofactor>
</comment>
<dbReference type="InterPro" id="IPR033315">
    <property type="entry name" value="Fan1-like"/>
</dbReference>
<dbReference type="InterPro" id="IPR011856">
    <property type="entry name" value="tRNA_endonuc-like_dom_sf"/>
</dbReference>
<keyword evidence="10" id="KW-0464">Manganese</keyword>
<dbReference type="Pfam" id="PF08774">
    <property type="entry name" value="VRR_NUC"/>
    <property type="match status" value="1"/>
</dbReference>
<evidence type="ECO:0000313" key="12">
    <source>
        <dbReference type="EMBL" id="OEE59183.1"/>
    </source>
</evidence>
<dbReference type="PANTHER" id="PTHR15749">
    <property type="entry name" value="FANCONI-ASSOCIATED NUCLEASE 1"/>
    <property type="match status" value="1"/>
</dbReference>
<evidence type="ECO:0000256" key="5">
    <source>
        <dbReference type="ARBA" id="ARBA00012029"/>
    </source>
</evidence>
<dbReference type="InterPro" id="IPR014883">
    <property type="entry name" value="VRR_NUC"/>
</dbReference>
<reference evidence="12 13" key="1">
    <citation type="journal article" date="2012" name="Science">
        <title>Ecological populations of bacteria act as socially cohesive units of antibiotic production and resistance.</title>
        <authorList>
            <person name="Cordero O.X."/>
            <person name="Wildschutte H."/>
            <person name="Kirkup B."/>
            <person name="Proehl S."/>
            <person name="Ngo L."/>
            <person name="Hussain F."/>
            <person name="Le Roux F."/>
            <person name="Mincer T."/>
            <person name="Polz M.F."/>
        </authorList>
    </citation>
    <scope>NUCLEOTIDE SEQUENCE [LARGE SCALE GENOMIC DNA]</scope>
    <source>
        <strain evidence="12 13">FF-454</strain>
    </source>
</reference>
<evidence type="ECO:0000256" key="2">
    <source>
        <dbReference type="ARBA" id="ARBA00001936"/>
    </source>
</evidence>
<keyword evidence="7" id="KW-0479">Metal-binding</keyword>
<dbReference type="EC" id="3.1.4.1" evidence="5"/>
<evidence type="ECO:0000313" key="13">
    <source>
        <dbReference type="Proteomes" id="UP000095039"/>
    </source>
</evidence>